<evidence type="ECO:0000313" key="2">
    <source>
        <dbReference type="Proteomes" id="UP000001075"/>
    </source>
</evidence>
<reference evidence="2" key="1">
    <citation type="journal article" date="2011" name="Nat. Biotechnol.">
        <title>The genomic sequence of the Chinese hamster ovary (CHO)-K1 cell line.</title>
        <authorList>
            <person name="Xu X."/>
            <person name="Nagarajan H."/>
            <person name="Lewis N.E."/>
            <person name="Pan S."/>
            <person name="Cai Z."/>
            <person name="Liu X."/>
            <person name="Chen W."/>
            <person name="Xie M."/>
            <person name="Wang W."/>
            <person name="Hammond S."/>
            <person name="Andersen M.R."/>
            <person name="Neff N."/>
            <person name="Passarelli B."/>
            <person name="Koh W."/>
            <person name="Fan H.C."/>
            <person name="Wang J."/>
            <person name="Gui Y."/>
            <person name="Lee K.H."/>
            <person name="Betenbaugh M.J."/>
            <person name="Quake S.R."/>
            <person name="Famili I."/>
            <person name="Palsson B.O."/>
            <person name="Wang J."/>
        </authorList>
    </citation>
    <scope>NUCLEOTIDE SEQUENCE [LARGE SCALE GENOMIC DNA]</scope>
    <source>
        <strain evidence="2">CHO K1 cell line</strain>
    </source>
</reference>
<dbReference type="EMBL" id="JH001265">
    <property type="protein sequence ID" value="EGW07324.1"/>
    <property type="molecule type" value="Genomic_DNA"/>
</dbReference>
<proteinExistence type="predicted"/>
<dbReference type="Proteomes" id="UP000001075">
    <property type="component" value="Unassembled WGS sequence"/>
</dbReference>
<gene>
    <name evidence="1" type="ORF">I79_018457</name>
</gene>
<organism evidence="1 2">
    <name type="scientific">Cricetulus griseus</name>
    <name type="common">Chinese hamster</name>
    <name type="synonym">Cricetulus barabensis griseus</name>
    <dbReference type="NCBI Taxonomy" id="10029"/>
    <lineage>
        <taxon>Eukaryota</taxon>
        <taxon>Metazoa</taxon>
        <taxon>Chordata</taxon>
        <taxon>Craniata</taxon>
        <taxon>Vertebrata</taxon>
        <taxon>Euteleostomi</taxon>
        <taxon>Mammalia</taxon>
        <taxon>Eutheria</taxon>
        <taxon>Euarchontoglires</taxon>
        <taxon>Glires</taxon>
        <taxon>Rodentia</taxon>
        <taxon>Myomorpha</taxon>
        <taxon>Muroidea</taxon>
        <taxon>Cricetidae</taxon>
        <taxon>Cricetinae</taxon>
        <taxon>Cricetulus</taxon>
    </lineage>
</organism>
<accession>G3I4S3</accession>
<dbReference type="InParanoid" id="G3I4S3"/>
<sequence length="52" mass="5736">MALLQACLDFLGYSECVPQWLLPFLQAYTSTSASTCLSLRPASLLHTATWKS</sequence>
<evidence type="ECO:0000313" key="1">
    <source>
        <dbReference type="EMBL" id="EGW07324.1"/>
    </source>
</evidence>
<protein>
    <submittedName>
        <fullName evidence="1">Uncharacterized protein</fullName>
    </submittedName>
</protein>
<name>G3I4S3_CRIGR</name>
<dbReference type="AlphaFoldDB" id="G3I4S3"/>